<dbReference type="PANTHER" id="PTHR44516">
    <property type="entry name" value="2-METHYL-6-PHYTYL-1,4-HYDROQUINONE METHYLTRANSFERASE, CHLOROPLASTIC"/>
    <property type="match status" value="1"/>
</dbReference>
<feature type="transmembrane region" description="Helical" evidence="2">
    <location>
        <begin position="248"/>
        <end position="267"/>
    </location>
</feature>
<evidence type="ECO:0000313" key="4">
    <source>
        <dbReference type="EMBL" id="CAH1000488.1"/>
    </source>
</evidence>
<dbReference type="Gene3D" id="3.40.50.150">
    <property type="entry name" value="Vaccinia Virus protein VP39"/>
    <property type="match status" value="1"/>
</dbReference>
<accession>A0ABM9B078</accession>
<feature type="transmembrane region" description="Helical" evidence="2">
    <location>
        <begin position="287"/>
        <end position="305"/>
    </location>
</feature>
<dbReference type="GO" id="GO:0032259">
    <property type="term" value="P:methylation"/>
    <property type="evidence" value="ECO:0007669"/>
    <property type="project" value="UniProtKB-KW"/>
</dbReference>
<comment type="caution">
    <text evidence="4">The sequence shown here is derived from an EMBL/GenBank/DDBJ whole genome shotgun (WGS) entry which is preliminary data.</text>
</comment>
<sequence length="308" mass="35008">MRLMQHKREAFWFYRYLSNFYDKLVNPLFWTERMREKSLDVADWSDGENLRVVDVGSGTGFTTQGIVKRVPAGNVVCVDQSPQQMERAMVKPDLERCRFRLGDAENLPFDDDTFDRYVSAGSIEYWPDPQRGLNEAYRVIKEGGQALMIGPIEPVNPISKFIANTWMLFPPENDYHMYFHQAGFTEVDWAYIRPHWQDNERYGIAIVGTKPKPGKSPNAEGRRSRQELVSADPEGGWLGRNLLLTGRVLLGSAAGFLFIPMALLAHVTAPLRGVEGEVEPLNKEQKIVLGALGGLLTFFVVRALTRKR</sequence>
<dbReference type="Pfam" id="PF08241">
    <property type="entry name" value="Methyltransf_11"/>
    <property type="match status" value="1"/>
</dbReference>
<proteinExistence type="predicted"/>
<evidence type="ECO:0000259" key="3">
    <source>
        <dbReference type="PROSITE" id="PS51734"/>
    </source>
</evidence>
<dbReference type="PROSITE" id="PS51734">
    <property type="entry name" value="SAM_MPBQ_MSBQ_MT"/>
    <property type="match status" value="1"/>
</dbReference>
<keyword evidence="2" id="KW-0812">Transmembrane</keyword>
<evidence type="ECO:0000256" key="1">
    <source>
        <dbReference type="SAM" id="MobiDB-lite"/>
    </source>
</evidence>
<keyword evidence="2" id="KW-0472">Membrane</keyword>
<dbReference type="EC" id="2.1.1.163" evidence="4"/>
<feature type="region of interest" description="Disordered" evidence="1">
    <location>
        <begin position="207"/>
        <end position="228"/>
    </location>
</feature>
<dbReference type="SUPFAM" id="SSF53335">
    <property type="entry name" value="S-adenosyl-L-methionine-dependent methyltransferases"/>
    <property type="match status" value="1"/>
</dbReference>
<keyword evidence="4" id="KW-0808">Transferase</keyword>
<dbReference type="CDD" id="cd02440">
    <property type="entry name" value="AdoMet_MTases"/>
    <property type="match status" value="1"/>
</dbReference>
<name>A0ABM9B078_9BACT</name>
<dbReference type="InterPro" id="IPR044649">
    <property type="entry name" value="MPBQ/MSBQ_MT"/>
</dbReference>
<dbReference type="InterPro" id="IPR013216">
    <property type="entry name" value="Methyltransf_11"/>
</dbReference>
<organism evidence="4 5">
    <name type="scientific">Neolewinella maritima</name>
    <dbReference type="NCBI Taxonomy" id="1383882"/>
    <lineage>
        <taxon>Bacteria</taxon>
        <taxon>Pseudomonadati</taxon>
        <taxon>Bacteroidota</taxon>
        <taxon>Saprospiria</taxon>
        <taxon>Saprospirales</taxon>
        <taxon>Lewinellaceae</taxon>
        <taxon>Neolewinella</taxon>
    </lineage>
</organism>
<evidence type="ECO:0000256" key="2">
    <source>
        <dbReference type="SAM" id="Phobius"/>
    </source>
</evidence>
<evidence type="ECO:0000313" key="5">
    <source>
        <dbReference type="Proteomes" id="UP000837803"/>
    </source>
</evidence>
<protein>
    <submittedName>
        <fullName evidence="4">2-methoxy-6-polyprenyl-1,4-benzoquinol methylase, mitochondrial</fullName>
        <ecNumber evidence="4">2.1.1.163</ecNumber>
    </submittedName>
</protein>
<keyword evidence="4" id="KW-0489">Methyltransferase</keyword>
<keyword evidence="5" id="KW-1185">Reference proteome</keyword>
<dbReference type="RefSeq" id="WP_238750538.1">
    <property type="nucleotide sequence ID" value="NZ_CAKLPZ010000001.1"/>
</dbReference>
<dbReference type="InterPro" id="IPR029063">
    <property type="entry name" value="SAM-dependent_MTases_sf"/>
</dbReference>
<feature type="domain" description="MPBQ/MBSQ family SAM-binding methyltransferase profile" evidence="3">
    <location>
        <begin position="2"/>
        <end position="208"/>
    </location>
</feature>
<dbReference type="Proteomes" id="UP000837803">
    <property type="component" value="Unassembled WGS sequence"/>
</dbReference>
<dbReference type="EMBL" id="CAKLPZ010000001">
    <property type="protein sequence ID" value="CAH1000488.1"/>
    <property type="molecule type" value="Genomic_DNA"/>
</dbReference>
<dbReference type="PANTHER" id="PTHR44516:SF11">
    <property type="entry name" value="2-METHYL-6-PHYTYL-1,4-HYDROQUINONE METHYLTRANSFERASE 2, CHLOROPLASTIC"/>
    <property type="match status" value="1"/>
</dbReference>
<gene>
    <name evidence="4" type="primary">COQ5_2</name>
    <name evidence="4" type="ORF">LEM8419_01641</name>
</gene>
<reference evidence="4" key="1">
    <citation type="submission" date="2021-12" db="EMBL/GenBank/DDBJ databases">
        <authorList>
            <person name="Rodrigo-Torres L."/>
            <person name="Arahal R. D."/>
            <person name="Lucena T."/>
        </authorList>
    </citation>
    <scope>NUCLEOTIDE SEQUENCE</scope>
    <source>
        <strain evidence="4">CECT 8419</strain>
    </source>
</reference>
<dbReference type="InterPro" id="IPR031164">
    <property type="entry name" value="SAM_MPBQ_MSBQ_MT"/>
</dbReference>
<dbReference type="GO" id="GO:0043770">
    <property type="term" value="F:demethylmenaquinone methyltransferase activity"/>
    <property type="evidence" value="ECO:0007669"/>
    <property type="project" value="UniProtKB-EC"/>
</dbReference>
<keyword evidence="2" id="KW-1133">Transmembrane helix</keyword>